<name>A0A5J4WQC5_9EUKA</name>
<sequence>MKSEQQIQDAARVIVSFTDSYTQNQQEKQNEQIESESTSSITLIVSSLRQLRNQFWNNNNTCKLVIQIPKLLRSLSSLSLYKIGTHFGLELNQQRLEVRSWSRECLYQIQRRGDEQDQQDLVNNEYGRVMFITFCTAGGISDEQDEEIYFGLENISVFLKDLHEGRTYQPSIQPLPLLARRTEEQIEEEGADEEIDTQMKNNGLCDVIKSNAKWAKATTLNNFINRN</sequence>
<evidence type="ECO:0000313" key="2">
    <source>
        <dbReference type="Proteomes" id="UP000324800"/>
    </source>
</evidence>
<accession>A0A5J4WQC5</accession>
<dbReference type="AlphaFoldDB" id="A0A5J4WQC5"/>
<proteinExistence type="predicted"/>
<comment type="caution">
    <text evidence="1">The sequence shown here is derived from an EMBL/GenBank/DDBJ whole genome shotgun (WGS) entry which is preliminary data.</text>
</comment>
<gene>
    <name evidence="1" type="ORF">EZS28_007389</name>
</gene>
<evidence type="ECO:0000313" key="1">
    <source>
        <dbReference type="EMBL" id="KAA6397088.1"/>
    </source>
</evidence>
<dbReference type="EMBL" id="SNRW01001265">
    <property type="protein sequence ID" value="KAA6397088.1"/>
    <property type="molecule type" value="Genomic_DNA"/>
</dbReference>
<protein>
    <submittedName>
        <fullName evidence="1">Uncharacterized protein</fullName>
    </submittedName>
</protein>
<reference evidence="1 2" key="1">
    <citation type="submission" date="2019-03" db="EMBL/GenBank/DDBJ databases">
        <title>Single cell metagenomics reveals metabolic interactions within the superorganism composed of flagellate Streblomastix strix and complex community of Bacteroidetes bacteria on its surface.</title>
        <authorList>
            <person name="Treitli S.C."/>
            <person name="Kolisko M."/>
            <person name="Husnik F."/>
            <person name="Keeling P."/>
            <person name="Hampl V."/>
        </authorList>
    </citation>
    <scope>NUCLEOTIDE SEQUENCE [LARGE SCALE GENOMIC DNA]</scope>
    <source>
        <strain evidence="1">ST1C</strain>
    </source>
</reference>
<organism evidence="1 2">
    <name type="scientific">Streblomastix strix</name>
    <dbReference type="NCBI Taxonomy" id="222440"/>
    <lineage>
        <taxon>Eukaryota</taxon>
        <taxon>Metamonada</taxon>
        <taxon>Preaxostyla</taxon>
        <taxon>Oxymonadida</taxon>
        <taxon>Streblomastigidae</taxon>
        <taxon>Streblomastix</taxon>
    </lineage>
</organism>
<dbReference type="Proteomes" id="UP000324800">
    <property type="component" value="Unassembled WGS sequence"/>
</dbReference>